<evidence type="ECO:0000313" key="1">
    <source>
        <dbReference type="Proteomes" id="UP000095283"/>
    </source>
</evidence>
<dbReference type="Proteomes" id="UP000095283">
    <property type="component" value="Unplaced"/>
</dbReference>
<name>A0A1I7W9H7_HETBA</name>
<proteinExistence type="predicted"/>
<evidence type="ECO:0000313" key="2">
    <source>
        <dbReference type="WBParaSite" id="Hba_01298"/>
    </source>
</evidence>
<dbReference type="AlphaFoldDB" id="A0A1I7W9H7"/>
<accession>A0A1I7W9H7</accession>
<protein>
    <submittedName>
        <fullName evidence="2">Uncharacterized protein</fullName>
    </submittedName>
</protein>
<dbReference type="WBParaSite" id="Hba_01298">
    <property type="protein sequence ID" value="Hba_01298"/>
    <property type="gene ID" value="Hba_01298"/>
</dbReference>
<reference evidence="2" key="1">
    <citation type="submission" date="2016-11" db="UniProtKB">
        <authorList>
            <consortium name="WormBaseParasite"/>
        </authorList>
    </citation>
    <scope>IDENTIFICATION</scope>
</reference>
<sequence>MRIAEIMPALGYPRTLLPVKTIKSKSLVMLVAACVKGGSEDCQEMGTTTTANLDLLIVPYFYMIRTVKIVVLNASRFLHRD</sequence>
<keyword evidence="1" id="KW-1185">Reference proteome</keyword>
<organism evidence="1 2">
    <name type="scientific">Heterorhabditis bacteriophora</name>
    <name type="common">Entomopathogenic nematode worm</name>
    <dbReference type="NCBI Taxonomy" id="37862"/>
    <lineage>
        <taxon>Eukaryota</taxon>
        <taxon>Metazoa</taxon>
        <taxon>Ecdysozoa</taxon>
        <taxon>Nematoda</taxon>
        <taxon>Chromadorea</taxon>
        <taxon>Rhabditida</taxon>
        <taxon>Rhabditina</taxon>
        <taxon>Rhabditomorpha</taxon>
        <taxon>Strongyloidea</taxon>
        <taxon>Heterorhabditidae</taxon>
        <taxon>Heterorhabditis</taxon>
    </lineage>
</organism>